<evidence type="ECO:0000313" key="3">
    <source>
        <dbReference type="Proteomes" id="UP000298416"/>
    </source>
</evidence>
<reference evidence="2" key="1">
    <citation type="submission" date="2018-01" db="EMBL/GenBank/DDBJ databases">
        <authorList>
            <person name="Mao J.F."/>
        </authorList>
    </citation>
    <scope>NUCLEOTIDE SEQUENCE</scope>
    <source>
        <strain evidence="2">Huo1</strain>
        <tissue evidence="2">Leaf</tissue>
    </source>
</reference>
<evidence type="ECO:0000259" key="1">
    <source>
        <dbReference type="Pfam" id="PF00294"/>
    </source>
</evidence>
<protein>
    <recommendedName>
        <fullName evidence="1">Carbohydrate kinase PfkB domain-containing protein</fullName>
    </recommendedName>
</protein>
<dbReference type="SUPFAM" id="SSF53613">
    <property type="entry name" value="Ribokinase-like"/>
    <property type="match status" value="1"/>
</dbReference>
<feature type="domain" description="Carbohydrate kinase PfkB" evidence="1">
    <location>
        <begin position="350"/>
        <end position="393"/>
    </location>
</feature>
<feature type="domain" description="Carbohydrate kinase PfkB" evidence="1">
    <location>
        <begin position="149"/>
        <end position="345"/>
    </location>
</feature>
<dbReference type="InterPro" id="IPR029056">
    <property type="entry name" value="Ribokinase-like"/>
</dbReference>
<dbReference type="PANTHER" id="PTHR47826">
    <property type="entry name" value="OS03G0164700 PROTEIN"/>
    <property type="match status" value="1"/>
</dbReference>
<dbReference type="EMBL" id="PNBA02000002">
    <property type="protein sequence ID" value="KAG6434909.1"/>
    <property type="molecule type" value="Genomic_DNA"/>
</dbReference>
<dbReference type="PANTHER" id="PTHR47826:SF1">
    <property type="entry name" value="OS03G0164700 PROTEIN"/>
    <property type="match status" value="1"/>
</dbReference>
<reference evidence="2" key="2">
    <citation type="submission" date="2020-08" db="EMBL/GenBank/DDBJ databases">
        <title>Plant Genome Project.</title>
        <authorList>
            <person name="Zhang R.-G."/>
        </authorList>
    </citation>
    <scope>NUCLEOTIDE SEQUENCE</scope>
    <source>
        <strain evidence="2">Huo1</strain>
        <tissue evidence="2">Leaf</tissue>
    </source>
</reference>
<name>A0A8X9ACM8_SALSN</name>
<sequence>MHNQAAISLKSSYALFSSSPNALQNPKSCLSLVRRRCSYYSLLKCRGIEIPAVSKQRVASLCVGAGSVEDDRIKSVGVKEIDVATLGNLCVDIVLSVPELPPKPLDERKAYMDELSKSPPDKLEFDQNVLQMRVGLDASPGNNDKYWEAGGNCNMAIAAARLGLNVVTVGHVGDEIYGRFLFDVLHDEGIGMVEMNEQKTVANLKDYETLLCWVLVDPLQRHGFCSRADFSAEPAFSWMSSLSIEAKMAIRRSKIVFCNGYGFDELSPSLLVTALDYAVEVGTSVFFDPGPRGKSLQTGTLEERKALEKYLRMSDVLLLTSEEAESLTGVEDPILAGQELLKEGIRTKWVDVIDTVGCGDSFVAAIAFGFIHKMSLVYTLTIANAVGAATAMGCGAGRNVAALKQVMELVKGSNLKEDNKFWEDLLRAHTDAEQITLLTEIAVNGNSSHVQPISLQKVISELIPKLECADRKQVGVC</sequence>
<dbReference type="AlphaFoldDB" id="A0A8X9ACM8"/>
<dbReference type="Gene3D" id="3.40.1190.20">
    <property type="match status" value="1"/>
</dbReference>
<gene>
    <name evidence="2" type="ORF">SASPL_106553</name>
</gene>
<proteinExistence type="predicted"/>
<organism evidence="2">
    <name type="scientific">Salvia splendens</name>
    <name type="common">Scarlet sage</name>
    <dbReference type="NCBI Taxonomy" id="180675"/>
    <lineage>
        <taxon>Eukaryota</taxon>
        <taxon>Viridiplantae</taxon>
        <taxon>Streptophyta</taxon>
        <taxon>Embryophyta</taxon>
        <taxon>Tracheophyta</taxon>
        <taxon>Spermatophyta</taxon>
        <taxon>Magnoliopsida</taxon>
        <taxon>eudicotyledons</taxon>
        <taxon>Gunneridae</taxon>
        <taxon>Pentapetalae</taxon>
        <taxon>asterids</taxon>
        <taxon>lamiids</taxon>
        <taxon>Lamiales</taxon>
        <taxon>Lamiaceae</taxon>
        <taxon>Nepetoideae</taxon>
        <taxon>Mentheae</taxon>
        <taxon>Salviinae</taxon>
        <taxon>Salvia</taxon>
        <taxon>Salvia subgen. Calosphace</taxon>
        <taxon>core Calosphace</taxon>
    </lineage>
</organism>
<evidence type="ECO:0000313" key="2">
    <source>
        <dbReference type="EMBL" id="KAG6434909.1"/>
    </source>
</evidence>
<dbReference type="Pfam" id="PF00294">
    <property type="entry name" value="PfkB"/>
    <property type="match status" value="2"/>
</dbReference>
<dbReference type="InterPro" id="IPR011611">
    <property type="entry name" value="PfkB_dom"/>
</dbReference>
<dbReference type="Proteomes" id="UP000298416">
    <property type="component" value="Unassembled WGS sequence"/>
</dbReference>
<comment type="caution">
    <text evidence="2">The sequence shown here is derived from an EMBL/GenBank/DDBJ whole genome shotgun (WGS) entry which is preliminary data.</text>
</comment>
<accession>A0A8X9ACM8</accession>
<keyword evidence="3" id="KW-1185">Reference proteome</keyword>